<feature type="compositionally biased region" description="Polar residues" evidence="1">
    <location>
        <begin position="264"/>
        <end position="273"/>
    </location>
</feature>
<sequence>MVNQNQIPQQQDLHDQPERHASLIPFAPVEQVGFNLKDTIFNPNNEIVLLYLEHSNKKDFKCVSNFISKCCLWVAFTRYLNQYKKYLSEFFYFAKALKNSKVFFSTLTSDKHVIFEAPKTSSKAKKKDSKGKKPRATTRFSKIQTGSKSKATKDGSSKVPNGFQSGHFKIVYSSASDTNPSQPPTSIPVDVGMRKEDQQAAGGPTSLRVISEEGGHPQLSSGMSTSNLNKPIFLASFIIHSESASGRDASTDSTAEADPRKYTPNDSIPQQQGMNERAKNYSFGHIFVDTDPNVLTDKTNSVSQGSKTILTTPEIGKGASTIAKQPEEVNFDNTKVFKEIKLEDLSKLVQNA</sequence>
<evidence type="ECO:0000256" key="1">
    <source>
        <dbReference type="SAM" id="MobiDB-lite"/>
    </source>
</evidence>
<comment type="caution">
    <text evidence="2">The sequence shown here is derived from an EMBL/GenBank/DDBJ whole genome shotgun (WGS) entry which is preliminary data.</text>
</comment>
<dbReference type="EMBL" id="BKCJ010009763">
    <property type="protein sequence ID" value="GEU88499.1"/>
    <property type="molecule type" value="Genomic_DNA"/>
</dbReference>
<proteinExistence type="predicted"/>
<feature type="compositionally biased region" description="Polar residues" evidence="1">
    <location>
        <begin position="138"/>
        <end position="149"/>
    </location>
</feature>
<evidence type="ECO:0000313" key="2">
    <source>
        <dbReference type="EMBL" id="GEU88499.1"/>
    </source>
</evidence>
<feature type="compositionally biased region" description="Basic residues" evidence="1">
    <location>
        <begin position="122"/>
        <end position="136"/>
    </location>
</feature>
<protein>
    <submittedName>
        <fullName evidence="2">Uncharacterized protein</fullName>
    </submittedName>
</protein>
<name>A0A6L2NT16_TANCI</name>
<accession>A0A6L2NT16</accession>
<feature type="region of interest" description="Disordered" evidence="1">
    <location>
        <begin position="244"/>
        <end position="273"/>
    </location>
</feature>
<dbReference type="AlphaFoldDB" id="A0A6L2NT16"/>
<feature type="region of interest" description="Disordered" evidence="1">
    <location>
        <begin position="118"/>
        <end position="162"/>
    </location>
</feature>
<reference evidence="2" key="1">
    <citation type="journal article" date="2019" name="Sci. Rep.">
        <title>Draft genome of Tanacetum cinerariifolium, the natural source of mosquito coil.</title>
        <authorList>
            <person name="Yamashiro T."/>
            <person name="Shiraishi A."/>
            <person name="Satake H."/>
            <person name="Nakayama K."/>
        </authorList>
    </citation>
    <scope>NUCLEOTIDE SEQUENCE</scope>
</reference>
<gene>
    <name evidence="2" type="ORF">Tci_060477</name>
</gene>
<organism evidence="2">
    <name type="scientific">Tanacetum cinerariifolium</name>
    <name type="common">Dalmatian daisy</name>
    <name type="synonym">Chrysanthemum cinerariifolium</name>
    <dbReference type="NCBI Taxonomy" id="118510"/>
    <lineage>
        <taxon>Eukaryota</taxon>
        <taxon>Viridiplantae</taxon>
        <taxon>Streptophyta</taxon>
        <taxon>Embryophyta</taxon>
        <taxon>Tracheophyta</taxon>
        <taxon>Spermatophyta</taxon>
        <taxon>Magnoliopsida</taxon>
        <taxon>eudicotyledons</taxon>
        <taxon>Gunneridae</taxon>
        <taxon>Pentapetalae</taxon>
        <taxon>asterids</taxon>
        <taxon>campanulids</taxon>
        <taxon>Asterales</taxon>
        <taxon>Asteraceae</taxon>
        <taxon>Asteroideae</taxon>
        <taxon>Anthemideae</taxon>
        <taxon>Anthemidinae</taxon>
        <taxon>Tanacetum</taxon>
    </lineage>
</organism>